<organism evidence="2 3">
    <name type="scientific">Chlorella ohadii</name>
    <dbReference type="NCBI Taxonomy" id="2649997"/>
    <lineage>
        <taxon>Eukaryota</taxon>
        <taxon>Viridiplantae</taxon>
        <taxon>Chlorophyta</taxon>
        <taxon>core chlorophytes</taxon>
        <taxon>Trebouxiophyceae</taxon>
        <taxon>Chlorellales</taxon>
        <taxon>Chlorellaceae</taxon>
        <taxon>Chlorella clade</taxon>
        <taxon>Chlorella</taxon>
    </lineage>
</organism>
<dbReference type="Pfam" id="PF05347">
    <property type="entry name" value="Complex1_LYR"/>
    <property type="match status" value="1"/>
</dbReference>
<sequence length="91" mass="10664">MASAAEARALYRAFLRCARHFGTSYNVKEYVRRRARQGFAEAAGVSDASELQRLWEQGRQQLEVARRQSLVYDLYSRRHKHAMELLPKQNH</sequence>
<dbReference type="CDD" id="cd20264">
    <property type="entry name" value="Complex1_LYR_LYRM4"/>
    <property type="match status" value="1"/>
</dbReference>
<dbReference type="InterPro" id="IPR008011">
    <property type="entry name" value="Complex1_LYR_dom"/>
</dbReference>
<evidence type="ECO:0000259" key="1">
    <source>
        <dbReference type="Pfam" id="PF05347"/>
    </source>
</evidence>
<proteinExistence type="predicted"/>
<feature type="domain" description="Complex 1 LYR protein" evidence="1">
    <location>
        <begin position="6"/>
        <end position="64"/>
    </location>
</feature>
<dbReference type="InterPro" id="IPR045297">
    <property type="entry name" value="Complex1_LYR_LYRM4"/>
</dbReference>
<dbReference type="PANTHER" id="PTHR47158">
    <property type="entry name" value="OS08G0239000 PROTEIN"/>
    <property type="match status" value="1"/>
</dbReference>
<dbReference type="GO" id="GO:0016226">
    <property type="term" value="P:iron-sulfur cluster assembly"/>
    <property type="evidence" value="ECO:0007669"/>
    <property type="project" value="InterPro"/>
</dbReference>
<evidence type="ECO:0000313" key="3">
    <source>
        <dbReference type="Proteomes" id="UP001205105"/>
    </source>
</evidence>
<protein>
    <recommendedName>
        <fullName evidence="1">Complex 1 LYR protein domain-containing protein</fullName>
    </recommendedName>
</protein>
<keyword evidence="3" id="KW-1185">Reference proteome</keyword>
<evidence type="ECO:0000313" key="2">
    <source>
        <dbReference type="EMBL" id="KAI7839878.1"/>
    </source>
</evidence>
<name>A0AAD5DNZ5_9CHLO</name>
<dbReference type="Proteomes" id="UP001205105">
    <property type="component" value="Unassembled WGS sequence"/>
</dbReference>
<accession>A0AAD5DNZ5</accession>
<gene>
    <name evidence="2" type="ORF">COHA_006358</name>
</gene>
<dbReference type="PANTHER" id="PTHR47158:SF1">
    <property type="entry name" value="OS08G0239000 PROTEIN"/>
    <property type="match status" value="1"/>
</dbReference>
<dbReference type="AlphaFoldDB" id="A0AAD5DNZ5"/>
<reference evidence="2" key="1">
    <citation type="submission" date="2020-11" db="EMBL/GenBank/DDBJ databases">
        <title>Chlorella ohadii genome sequencing and assembly.</title>
        <authorList>
            <person name="Murik O."/>
            <person name="Treves H."/>
            <person name="Kedem I."/>
            <person name="Shotland Y."/>
            <person name="Kaplan A."/>
        </authorList>
    </citation>
    <scope>NUCLEOTIDE SEQUENCE</scope>
    <source>
        <strain evidence="2">1</strain>
    </source>
</reference>
<comment type="caution">
    <text evidence="2">The sequence shown here is derived from an EMBL/GenBank/DDBJ whole genome shotgun (WGS) entry which is preliminary data.</text>
</comment>
<dbReference type="EMBL" id="JADXDR010000090">
    <property type="protein sequence ID" value="KAI7839878.1"/>
    <property type="molecule type" value="Genomic_DNA"/>
</dbReference>